<evidence type="ECO:0000259" key="10">
    <source>
        <dbReference type="PROSITE" id="PS50011"/>
    </source>
</evidence>
<evidence type="ECO:0000256" key="5">
    <source>
        <dbReference type="ARBA" id="ARBA00022777"/>
    </source>
</evidence>
<keyword evidence="6 9" id="KW-0067">ATP-binding</keyword>
<keyword evidence="12" id="KW-1185">Reference proteome</keyword>
<dbReference type="Pfam" id="PF00069">
    <property type="entry name" value="Pkinase"/>
    <property type="match status" value="1"/>
</dbReference>
<dbReference type="GO" id="GO:0000245">
    <property type="term" value="P:spliceosomal complex assembly"/>
    <property type="evidence" value="ECO:0007669"/>
    <property type="project" value="TreeGrafter"/>
</dbReference>
<dbReference type="GO" id="GO:0004674">
    <property type="term" value="F:protein serine/threonine kinase activity"/>
    <property type="evidence" value="ECO:0007669"/>
    <property type="project" value="UniProtKB-KW"/>
</dbReference>
<evidence type="ECO:0000256" key="8">
    <source>
        <dbReference type="ARBA" id="ARBA00048679"/>
    </source>
</evidence>
<dbReference type="GO" id="GO:0005524">
    <property type="term" value="F:ATP binding"/>
    <property type="evidence" value="ECO:0007669"/>
    <property type="project" value="UniProtKB-UniRule"/>
</dbReference>
<dbReference type="GO" id="GO:0050684">
    <property type="term" value="P:regulation of mRNA processing"/>
    <property type="evidence" value="ECO:0007669"/>
    <property type="project" value="TreeGrafter"/>
</dbReference>
<dbReference type="AlphaFoldDB" id="A0AA39L5A8"/>
<comment type="caution">
    <text evidence="11">The sequence shown here is derived from an EMBL/GenBank/DDBJ whole genome shotgun (WGS) entry which is preliminary data.</text>
</comment>
<dbReference type="SUPFAM" id="SSF56112">
    <property type="entry name" value="Protein kinase-like (PK-like)"/>
    <property type="match status" value="1"/>
</dbReference>
<evidence type="ECO:0000313" key="11">
    <source>
        <dbReference type="EMBL" id="KAK0384662.1"/>
    </source>
</evidence>
<feature type="domain" description="Protein kinase" evidence="10">
    <location>
        <begin position="68"/>
        <end position="426"/>
    </location>
</feature>
<dbReference type="GO" id="GO:0005737">
    <property type="term" value="C:cytoplasm"/>
    <property type="evidence" value="ECO:0007669"/>
    <property type="project" value="TreeGrafter"/>
</dbReference>
<evidence type="ECO:0000256" key="9">
    <source>
        <dbReference type="PROSITE-ProRule" id="PRU10141"/>
    </source>
</evidence>
<keyword evidence="2" id="KW-0723">Serine/threonine-protein kinase</keyword>
<evidence type="ECO:0000256" key="1">
    <source>
        <dbReference type="ARBA" id="ARBA00012513"/>
    </source>
</evidence>
<dbReference type="Gene3D" id="1.10.510.10">
    <property type="entry name" value="Transferase(Phosphotransferase) domain 1"/>
    <property type="match status" value="1"/>
</dbReference>
<dbReference type="PANTHER" id="PTHR47634">
    <property type="entry name" value="PROTEIN KINASE DOMAIN-CONTAINING PROTEIN-RELATED"/>
    <property type="match status" value="1"/>
</dbReference>
<comment type="catalytic activity">
    <reaction evidence="8">
        <text>L-seryl-[protein] + ATP = O-phospho-L-seryl-[protein] + ADP + H(+)</text>
        <dbReference type="Rhea" id="RHEA:17989"/>
        <dbReference type="Rhea" id="RHEA-COMP:9863"/>
        <dbReference type="Rhea" id="RHEA-COMP:11604"/>
        <dbReference type="ChEBI" id="CHEBI:15378"/>
        <dbReference type="ChEBI" id="CHEBI:29999"/>
        <dbReference type="ChEBI" id="CHEBI:30616"/>
        <dbReference type="ChEBI" id="CHEBI:83421"/>
        <dbReference type="ChEBI" id="CHEBI:456216"/>
        <dbReference type="EC" id="2.7.11.1"/>
    </reaction>
</comment>
<reference evidence="11" key="1">
    <citation type="submission" date="2022-10" db="EMBL/GenBank/DDBJ databases">
        <title>Determination and structural analysis of whole genome sequence of Sarocladium strictum F4-1.</title>
        <authorList>
            <person name="Hu L."/>
            <person name="Jiang Y."/>
        </authorList>
    </citation>
    <scope>NUCLEOTIDE SEQUENCE</scope>
    <source>
        <strain evidence="11">F4-1</strain>
    </source>
</reference>
<evidence type="ECO:0000256" key="6">
    <source>
        <dbReference type="ARBA" id="ARBA00022840"/>
    </source>
</evidence>
<dbReference type="SMART" id="SM00220">
    <property type="entry name" value="S_TKc"/>
    <property type="match status" value="1"/>
</dbReference>
<evidence type="ECO:0000256" key="2">
    <source>
        <dbReference type="ARBA" id="ARBA00022527"/>
    </source>
</evidence>
<keyword evidence="3" id="KW-0808">Transferase</keyword>
<dbReference type="PROSITE" id="PS50011">
    <property type="entry name" value="PROTEIN_KINASE_DOM"/>
    <property type="match status" value="1"/>
</dbReference>
<dbReference type="GO" id="GO:0005634">
    <property type="term" value="C:nucleus"/>
    <property type="evidence" value="ECO:0007669"/>
    <property type="project" value="TreeGrafter"/>
</dbReference>
<dbReference type="InterPro" id="IPR011009">
    <property type="entry name" value="Kinase-like_dom_sf"/>
</dbReference>
<protein>
    <recommendedName>
        <fullName evidence="1">non-specific serine/threonine protein kinase</fullName>
        <ecNumber evidence="1">2.7.11.1</ecNumber>
    </recommendedName>
</protein>
<dbReference type="InterPro" id="IPR017441">
    <property type="entry name" value="Protein_kinase_ATP_BS"/>
</dbReference>
<evidence type="ECO:0000256" key="3">
    <source>
        <dbReference type="ARBA" id="ARBA00022679"/>
    </source>
</evidence>
<evidence type="ECO:0000256" key="4">
    <source>
        <dbReference type="ARBA" id="ARBA00022741"/>
    </source>
</evidence>
<keyword evidence="5" id="KW-0418">Kinase</keyword>
<name>A0AA39L5A8_SARSR</name>
<dbReference type="EC" id="2.7.11.1" evidence="1"/>
<feature type="binding site" evidence="9">
    <location>
        <position position="102"/>
    </location>
    <ligand>
        <name>ATP</name>
        <dbReference type="ChEBI" id="CHEBI:30616"/>
    </ligand>
</feature>
<dbReference type="EMBL" id="JAPDFR010000008">
    <property type="protein sequence ID" value="KAK0384662.1"/>
    <property type="molecule type" value="Genomic_DNA"/>
</dbReference>
<organism evidence="11 12">
    <name type="scientific">Sarocladium strictum</name>
    <name type="common">Black bundle disease fungus</name>
    <name type="synonym">Acremonium strictum</name>
    <dbReference type="NCBI Taxonomy" id="5046"/>
    <lineage>
        <taxon>Eukaryota</taxon>
        <taxon>Fungi</taxon>
        <taxon>Dikarya</taxon>
        <taxon>Ascomycota</taxon>
        <taxon>Pezizomycotina</taxon>
        <taxon>Sordariomycetes</taxon>
        <taxon>Hypocreomycetidae</taxon>
        <taxon>Hypocreales</taxon>
        <taxon>Sarocladiaceae</taxon>
        <taxon>Sarocladium</taxon>
    </lineage>
</organism>
<sequence>MHHMLRRLPQGSRYLKLNQPSWLSLRRSCSTAMVETTTRPFLEEEKSSSYDPESYYPARIGEIIHNKYRLISKLGWGTGSTVWLAGIVSRWPWKNQRYVALKITNCSPAVQTAARKEIEISKHVCSMWTTHPGQQYVRKKLDSFEVESSGRTHLCMALEPLRQPLWMLGRQTSPSGLIQPHILKALLPGILECLDFLHTECHVIHTDLKGDHFMLPFEDLTVLNDYVREQEAHPAPFEERRGRPVYHSRPDFGRLRKGVGFVKLTDFGLSVRGDASRKYYHDIQPLEYTAPEVMLQAGWSYSADIWNLGLVLWELLGETNLLDGRSPENYNFSYLTRFAQMIRLLGPPPASILAQADEEVYSRLYNNQGVFRYPDLIPSEAFNFSRKTTFLDGEEKALFIQFARRMLTWAPEERATARELLDDPWLQA</sequence>
<proteinExistence type="predicted"/>
<dbReference type="InterPro" id="IPR000719">
    <property type="entry name" value="Prot_kinase_dom"/>
</dbReference>
<comment type="catalytic activity">
    <reaction evidence="7">
        <text>L-threonyl-[protein] + ATP = O-phospho-L-threonyl-[protein] + ADP + H(+)</text>
        <dbReference type="Rhea" id="RHEA:46608"/>
        <dbReference type="Rhea" id="RHEA-COMP:11060"/>
        <dbReference type="Rhea" id="RHEA-COMP:11605"/>
        <dbReference type="ChEBI" id="CHEBI:15378"/>
        <dbReference type="ChEBI" id="CHEBI:30013"/>
        <dbReference type="ChEBI" id="CHEBI:30616"/>
        <dbReference type="ChEBI" id="CHEBI:61977"/>
        <dbReference type="ChEBI" id="CHEBI:456216"/>
        <dbReference type="EC" id="2.7.11.1"/>
    </reaction>
</comment>
<dbReference type="PROSITE" id="PS00107">
    <property type="entry name" value="PROTEIN_KINASE_ATP"/>
    <property type="match status" value="1"/>
</dbReference>
<dbReference type="PANTHER" id="PTHR47634:SF9">
    <property type="entry name" value="PROTEIN KINASE DOMAIN-CONTAINING PROTEIN-RELATED"/>
    <property type="match status" value="1"/>
</dbReference>
<gene>
    <name evidence="11" type="ORF">NLU13_8748</name>
</gene>
<dbReference type="Proteomes" id="UP001175261">
    <property type="component" value="Unassembled WGS sequence"/>
</dbReference>
<keyword evidence="4 9" id="KW-0547">Nucleotide-binding</keyword>
<evidence type="ECO:0000313" key="12">
    <source>
        <dbReference type="Proteomes" id="UP001175261"/>
    </source>
</evidence>
<evidence type="ECO:0000256" key="7">
    <source>
        <dbReference type="ARBA" id="ARBA00047899"/>
    </source>
</evidence>
<accession>A0AA39L5A8</accession>
<dbReference type="Gene3D" id="3.30.200.20">
    <property type="entry name" value="Phosphorylase Kinase, domain 1"/>
    <property type="match status" value="1"/>
</dbReference>
<dbReference type="InterPro" id="IPR051334">
    <property type="entry name" value="SRPK"/>
</dbReference>